<name>A0A7T7XMK6_9SPIR</name>
<protein>
    <submittedName>
        <fullName evidence="2">Gfo/Idh/MocA family oxidoreductase</fullName>
    </submittedName>
</protein>
<dbReference type="PANTHER" id="PTHR43708:SF4">
    <property type="entry name" value="OXIDOREDUCTASE YCEM-RELATED"/>
    <property type="match status" value="1"/>
</dbReference>
<sequence>MKIGVIGLGEVAQLMHLPILQDLGDKFQITAVSDVSPSLVGFIKDKYHVPQGYLSAPELIEKSDTEAVFVLSPDQYHGEYIELALKAGKHVFVEKPVALASKEVERLITLAKEHPKSIVMVGYMRRFADHFLKAKELMELEPKKTEYLRFRDIICEGPFYIGQTRPIFYPKDVPQDVIDESRARRRQHLDMAIGADATDEQRTTYQMMTGLGCHSISAVRELFGVPKAIKSVATACGGTHVVVVMEYDGFLGVYELLNDQDIVEFDAAIEIYQHTRKLKVKYETPYVRYQPMSLEVIDSTKTDTKTTVFGPSWRDPFQTELSEFYACIAENRQPKTTLADALEDLKLFEEIIAAVKRGGK</sequence>
<accession>A0A7T7XMK6</accession>
<dbReference type="InterPro" id="IPR000683">
    <property type="entry name" value="Gfo/Idh/MocA-like_OxRdtase_N"/>
</dbReference>
<evidence type="ECO:0000313" key="3">
    <source>
        <dbReference type="Proteomes" id="UP000595917"/>
    </source>
</evidence>
<dbReference type="Gene3D" id="3.30.360.10">
    <property type="entry name" value="Dihydrodipicolinate Reductase, domain 2"/>
    <property type="match status" value="1"/>
</dbReference>
<dbReference type="Gene3D" id="3.40.50.720">
    <property type="entry name" value="NAD(P)-binding Rossmann-like Domain"/>
    <property type="match status" value="1"/>
</dbReference>
<dbReference type="EMBL" id="CP067089">
    <property type="protein sequence ID" value="QQO09136.1"/>
    <property type="molecule type" value="Genomic_DNA"/>
</dbReference>
<dbReference type="Pfam" id="PF01408">
    <property type="entry name" value="GFO_IDH_MocA"/>
    <property type="match status" value="1"/>
</dbReference>
<dbReference type="KEGG" id="bhc:JFL75_19745"/>
<dbReference type="InterPro" id="IPR036291">
    <property type="entry name" value="NAD(P)-bd_dom_sf"/>
</dbReference>
<proteinExistence type="predicted"/>
<evidence type="ECO:0000259" key="1">
    <source>
        <dbReference type="Pfam" id="PF01408"/>
    </source>
</evidence>
<dbReference type="PANTHER" id="PTHR43708">
    <property type="entry name" value="CONSERVED EXPRESSED OXIDOREDUCTASE (EUROFUNG)"/>
    <property type="match status" value="1"/>
</dbReference>
<reference evidence="2" key="1">
    <citation type="submission" date="2021-01" db="EMBL/GenBank/DDBJ databases">
        <title>Description of Breznakiella homolactica.</title>
        <authorList>
            <person name="Song Y."/>
            <person name="Brune A."/>
        </authorList>
    </citation>
    <scope>NUCLEOTIDE SEQUENCE</scope>
    <source>
        <strain evidence="2">RmG30</strain>
    </source>
</reference>
<dbReference type="AlphaFoldDB" id="A0A7T7XMK6"/>
<dbReference type="SUPFAM" id="SSF51735">
    <property type="entry name" value="NAD(P)-binding Rossmann-fold domains"/>
    <property type="match status" value="1"/>
</dbReference>
<dbReference type="InterPro" id="IPR051317">
    <property type="entry name" value="Gfo/Idh/MocA_oxidoreduct"/>
</dbReference>
<gene>
    <name evidence="2" type="ORF">JFL75_19745</name>
</gene>
<keyword evidence="3" id="KW-1185">Reference proteome</keyword>
<dbReference type="Proteomes" id="UP000595917">
    <property type="component" value="Chromosome"/>
</dbReference>
<feature type="domain" description="Gfo/Idh/MocA-like oxidoreductase N-terminal" evidence="1">
    <location>
        <begin position="1"/>
        <end position="123"/>
    </location>
</feature>
<dbReference type="RefSeq" id="WP_215626441.1">
    <property type="nucleotide sequence ID" value="NZ_CP067089.2"/>
</dbReference>
<evidence type="ECO:0000313" key="2">
    <source>
        <dbReference type="EMBL" id="QQO09136.1"/>
    </source>
</evidence>
<dbReference type="GO" id="GO:0000166">
    <property type="term" value="F:nucleotide binding"/>
    <property type="evidence" value="ECO:0007669"/>
    <property type="project" value="InterPro"/>
</dbReference>
<organism evidence="2 3">
    <name type="scientific">Breznakiella homolactica</name>
    <dbReference type="NCBI Taxonomy" id="2798577"/>
    <lineage>
        <taxon>Bacteria</taxon>
        <taxon>Pseudomonadati</taxon>
        <taxon>Spirochaetota</taxon>
        <taxon>Spirochaetia</taxon>
        <taxon>Spirochaetales</taxon>
        <taxon>Breznakiellaceae</taxon>
        <taxon>Breznakiella</taxon>
    </lineage>
</organism>